<dbReference type="PANTHER" id="PTHR34227">
    <property type="entry name" value="CHAPERONE PROTEIN YCDY"/>
    <property type="match status" value="1"/>
</dbReference>
<keyword evidence="1" id="KW-0143">Chaperone</keyword>
<dbReference type="SUPFAM" id="SSF89155">
    <property type="entry name" value="TorD-like"/>
    <property type="match status" value="1"/>
</dbReference>
<protein>
    <submittedName>
        <fullName evidence="2">Molecular chaperone TorD family protein</fullName>
    </submittedName>
</protein>
<name>A0A932HWF3_UNCTE</name>
<dbReference type="InterPro" id="IPR036411">
    <property type="entry name" value="TorD-like_sf"/>
</dbReference>
<sequence>MTGSPAVTAYARSRLYAYLAACFRYPDEAAWRELTGRKSRATLAFACALLGEEAPYQALRLHGGGMRLRGIGSLGALRETYGEVFGHTISKQCPPYETEYTNMHLFQQSDFLADLAGFYRAFGVRVREGTERLDHLAIQLEFLHLAAFKEARALEGGDAEAACVCRDAQVSFIEDHLGRWAGVFAKRLKRWNAEGPYRAAARMLADYIAAEARANAASPAAVADVTRGEFLPMAADEWDASDWQTAGENGPASL</sequence>
<dbReference type="InterPro" id="IPR020945">
    <property type="entry name" value="DMSO/NO3_reduct_chaperone"/>
</dbReference>
<dbReference type="AlphaFoldDB" id="A0A932HWF3"/>
<gene>
    <name evidence="2" type="ORF">HYZ11_05000</name>
</gene>
<reference evidence="2" key="1">
    <citation type="submission" date="2020-07" db="EMBL/GenBank/DDBJ databases">
        <title>Huge and variable diversity of episymbiotic CPR bacteria and DPANN archaea in groundwater ecosystems.</title>
        <authorList>
            <person name="He C.Y."/>
            <person name="Keren R."/>
            <person name="Whittaker M."/>
            <person name="Farag I.F."/>
            <person name="Doudna J."/>
            <person name="Cate J.H.D."/>
            <person name="Banfield J.F."/>
        </authorList>
    </citation>
    <scope>NUCLEOTIDE SEQUENCE</scope>
    <source>
        <strain evidence="2">NC_groundwater_763_Ag_S-0.2um_68_21</strain>
    </source>
</reference>
<organism evidence="2 3">
    <name type="scientific">Tectimicrobiota bacterium</name>
    <dbReference type="NCBI Taxonomy" id="2528274"/>
    <lineage>
        <taxon>Bacteria</taxon>
        <taxon>Pseudomonadati</taxon>
        <taxon>Nitrospinota/Tectimicrobiota group</taxon>
        <taxon>Candidatus Tectimicrobiota</taxon>
    </lineage>
</organism>
<dbReference type="EMBL" id="JACPUR010000013">
    <property type="protein sequence ID" value="MBI3126944.1"/>
    <property type="molecule type" value="Genomic_DNA"/>
</dbReference>
<evidence type="ECO:0000313" key="3">
    <source>
        <dbReference type="Proteomes" id="UP000782312"/>
    </source>
</evidence>
<dbReference type="Pfam" id="PF02613">
    <property type="entry name" value="Nitrate_red_del"/>
    <property type="match status" value="1"/>
</dbReference>
<evidence type="ECO:0000256" key="1">
    <source>
        <dbReference type="ARBA" id="ARBA00023186"/>
    </source>
</evidence>
<dbReference type="PANTHER" id="PTHR34227:SF1">
    <property type="entry name" value="DIMETHYL SULFOXIDE REDUCTASE CHAPERONE-RELATED"/>
    <property type="match status" value="1"/>
</dbReference>
<comment type="caution">
    <text evidence="2">The sequence shown here is derived from an EMBL/GenBank/DDBJ whole genome shotgun (WGS) entry which is preliminary data.</text>
</comment>
<dbReference type="InterPro" id="IPR050289">
    <property type="entry name" value="TorD/DmsD_chaperones"/>
</dbReference>
<accession>A0A932HWF3</accession>
<evidence type="ECO:0000313" key="2">
    <source>
        <dbReference type="EMBL" id="MBI3126944.1"/>
    </source>
</evidence>
<proteinExistence type="predicted"/>
<dbReference type="Gene3D" id="1.10.3480.10">
    <property type="entry name" value="TorD-like"/>
    <property type="match status" value="1"/>
</dbReference>
<dbReference type="Proteomes" id="UP000782312">
    <property type="component" value="Unassembled WGS sequence"/>
</dbReference>